<evidence type="ECO:0000256" key="1">
    <source>
        <dbReference type="ARBA" id="ARBA00004370"/>
    </source>
</evidence>
<dbReference type="SUPFAM" id="SSF52058">
    <property type="entry name" value="L domain-like"/>
    <property type="match status" value="1"/>
</dbReference>
<feature type="compositionally biased region" description="Basic and acidic residues" evidence="7">
    <location>
        <begin position="97"/>
        <end position="111"/>
    </location>
</feature>
<dbReference type="Proteomes" id="UP001371456">
    <property type="component" value="Unassembled WGS sequence"/>
</dbReference>
<dbReference type="Gene3D" id="3.80.10.10">
    <property type="entry name" value="Ribonuclease Inhibitor"/>
    <property type="match status" value="1"/>
</dbReference>
<keyword evidence="6" id="KW-0472">Membrane</keyword>
<dbReference type="PANTHER" id="PTHR27008:SF552">
    <property type="entry name" value="PROTEIN KINASE DOMAIN-CONTAINING PROTEIN"/>
    <property type="match status" value="1"/>
</dbReference>
<evidence type="ECO:0000313" key="9">
    <source>
        <dbReference type="Proteomes" id="UP001371456"/>
    </source>
</evidence>
<dbReference type="InterPro" id="IPR001611">
    <property type="entry name" value="Leu-rich_rpt"/>
</dbReference>
<name>A0AAN8THX5_SOLBU</name>
<evidence type="ECO:0000256" key="5">
    <source>
        <dbReference type="ARBA" id="ARBA00022989"/>
    </source>
</evidence>
<keyword evidence="2" id="KW-0433">Leucine-rich repeat</keyword>
<keyword evidence="9" id="KW-1185">Reference proteome</keyword>
<sequence>MERFIVNNNLFRGEIPESLQGLRGLEEIDLSHNNISGGIPEFLGKLPYLRKLDLSFNELEGELPTEGIFANETAVSISGNDELCGACYIAIRKSRKRDLTGRSSRERQSDHFDDEEPTLFNDPILTAKITYQDIFKSTDGFSEDI</sequence>
<feature type="region of interest" description="Disordered" evidence="7">
    <location>
        <begin position="95"/>
        <end position="117"/>
    </location>
</feature>
<dbReference type="Pfam" id="PF13855">
    <property type="entry name" value="LRR_8"/>
    <property type="match status" value="1"/>
</dbReference>
<dbReference type="InterPro" id="IPR032675">
    <property type="entry name" value="LRR_dom_sf"/>
</dbReference>
<comment type="subcellular location">
    <subcellularLocation>
        <location evidence="1">Membrane</location>
    </subcellularLocation>
</comment>
<evidence type="ECO:0000256" key="6">
    <source>
        <dbReference type="ARBA" id="ARBA00023136"/>
    </source>
</evidence>
<evidence type="ECO:0000256" key="4">
    <source>
        <dbReference type="ARBA" id="ARBA00022737"/>
    </source>
</evidence>
<proteinExistence type="predicted"/>
<evidence type="ECO:0000256" key="2">
    <source>
        <dbReference type="ARBA" id="ARBA00022614"/>
    </source>
</evidence>
<organism evidence="8 9">
    <name type="scientific">Solanum bulbocastanum</name>
    <name type="common">Wild potato</name>
    <dbReference type="NCBI Taxonomy" id="147425"/>
    <lineage>
        <taxon>Eukaryota</taxon>
        <taxon>Viridiplantae</taxon>
        <taxon>Streptophyta</taxon>
        <taxon>Embryophyta</taxon>
        <taxon>Tracheophyta</taxon>
        <taxon>Spermatophyta</taxon>
        <taxon>Magnoliopsida</taxon>
        <taxon>eudicotyledons</taxon>
        <taxon>Gunneridae</taxon>
        <taxon>Pentapetalae</taxon>
        <taxon>asterids</taxon>
        <taxon>lamiids</taxon>
        <taxon>Solanales</taxon>
        <taxon>Solanaceae</taxon>
        <taxon>Solanoideae</taxon>
        <taxon>Solaneae</taxon>
        <taxon>Solanum</taxon>
    </lineage>
</organism>
<reference evidence="8 9" key="1">
    <citation type="submission" date="2024-02" db="EMBL/GenBank/DDBJ databases">
        <title>de novo genome assembly of Solanum bulbocastanum strain 11H21.</title>
        <authorList>
            <person name="Hosaka A.J."/>
        </authorList>
    </citation>
    <scope>NUCLEOTIDE SEQUENCE [LARGE SCALE GENOMIC DNA]</scope>
    <source>
        <tissue evidence="8">Young leaves</tissue>
    </source>
</reference>
<keyword evidence="5" id="KW-1133">Transmembrane helix</keyword>
<keyword evidence="3" id="KW-0812">Transmembrane</keyword>
<dbReference type="PRINTS" id="PR00019">
    <property type="entry name" value="LEURICHRPT"/>
</dbReference>
<evidence type="ECO:0000256" key="3">
    <source>
        <dbReference type="ARBA" id="ARBA00022692"/>
    </source>
</evidence>
<dbReference type="EMBL" id="JBANQN010000007">
    <property type="protein sequence ID" value="KAK6784086.1"/>
    <property type="molecule type" value="Genomic_DNA"/>
</dbReference>
<dbReference type="GO" id="GO:0016020">
    <property type="term" value="C:membrane"/>
    <property type="evidence" value="ECO:0007669"/>
    <property type="project" value="UniProtKB-SubCell"/>
</dbReference>
<evidence type="ECO:0000256" key="7">
    <source>
        <dbReference type="SAM" id="MobiDB-lite"/>
    </source>
</evidence>
<accession>A0AAN8THX5</accession>
<gene>
    <name evidence="8" type="ORF">RDI58_017540</name>
</gene>
<dbReference type="AlphaFoldDB" id="A0AAN8THX5"/>
<protein>
    <submittedName>
        <fullName evidence="8">Uncharacterized protein</fullName>
    </submittedName>
</protein>
<comment type="caution">
    <text evidence="8">The sequence shown here is derived from an EMBL/GenBank/DDBJ whole genome shotgun (WGS) entry which is preliminary data.</text>
</comment>
<keyword evidence="4" id="KW-0677">Repeat</keyword>
<dbReference type="PANTHER" id="PTHR27008">
    <property type="entry name" value="OS04G0122200 PROTEIN"/>
    <property type="match status" value="1"/>
</dbReference>
<dbReference type="InterPro" id="IPR051809">
    <property type="entry name" value="Plant_receptor-like_S/T_kinase"/>
</dbReference>
<evidence type="ECO:0000313" key="8">
    <source>
        <dbReference type="EMBL" id="KAK6784086.1"/>
    </source>
</evidence>